<comment type="pathway">
    <text evidence="5 14">Isoprenoid biosynthesis; isopentenyl diphosphate biosynthesis via DXP pathway; isopentenyl diphosphate from 1-deoxy-D-xylulose 5-phosphate: step 2/6.</text>
</comment>
<dbReference type="HAMAP" id="MF_00108">
    <property type="entry name" value="IspD"/>
    <property type="match status" value="1"/>
</dbReference>
<dbReference type="SUPFAM" id="SSF53448">
    <property type="entry name" value="Nucleotide-diphospho-sugar transferases"/>
    <property type="match status" value="1"/>
</dbReference>
<feature type="site" description="Positions MEP for the nucleophilic attack" evidence="14">
    <location>
        <position position="238"/>
    </location>
</feature>
<dbReference type="AlphaFoldDB" id="A0A291M0B8"/>
<dbReference type="InterPro" id="IPR026596">
    <property type="entry name" value="IspD/F"/>
</dbReference>
<evidence type="ECO:0000256" key="12">
    <source>
        <dbReference type="ARBA" id="ARBA00023239"/>
    </source>
</evidence>
<dbReference type="Gene3D" id="3.30.1330.50">
    <property type="entry name" value="2-C-methyl-D-erythritol 2,4-cyclodiphosphate synthase"/>
    <property type="match status" value="1"/>
</dbReference>
<dbReference type="NCBIfam" id="NF006899">
    <property type="entry name" value="PRK09382.1"/>
    <property type="match status" value="1"/>
</dbReference>
<evidence type="ECO:0000256" key="2">
    <source>
        <dbReference type="ARBA" id="ARBA00001282"/>
    </source>
</evidence>
<dbReference type="HAMAP" id="MF_00107">
    <property type="entry name" value="IspF"/>
    <property type="match status" value="1"/>
</dbReference>
<dbReference type="PANTHER" id="PTHR43181:SF1">
    <property type="entry name" value="2-C-METHYL-D-ERYTHRITOL 2,4-CYCLODIPHOSPHATE SYNTHASE, CHLOROPLASTIC"/>
    <property type="match status" value="1"/>
</dbReference>
<dbReference type="Proteomes" id="UP000219050">
    <property type="component" value="Chromosome"/>
</dbReference>
<feature type="binding site" evidence="14">
    <location>
        <begin position="406"/>
        <end position="409"/>
    </location>
    <ligand>
        <name>4-CDP-2-C-methyl-D-erythritol 2-phosphate</name>
        <dbReference type="ChEBI" id="CHEBI:57919"/>
    </ligand>
</feature>
<comment type="catalytic activity">
    <reaction evidence="1 14">
        <text>4-CDP-2-C-methyl-D-erythritol 2-phosphate = 2-C-methyl-D-erythritol 2,4-cyclic diphosphate + CMP</text>
        <dbReference type="Rhea" id="RHEA:23864"/>
        <dbReference type="ChEBI" id="CHEBI:57919"/>
        <dbReference type="ChEBI" id="CHEBI:58483"/>
        <dbReference type="ChEBI" id="CHEBI:60377"/>
        <dbReference type="EC" id="4.6.1.12"/>
    </reaction>
</comment>
<feature type="binding site" evidence="14">
    <location>
        <position position="416"/>
    </location>
    <ligand>
        <name>4-CDP-2-C-methyl-D-erythritol 2-phosphate</name>
        <dbReference type="ChEBI" id="CHEBI:57919"/>
    </ligand>
</feature>
<evidence type="ECO:0000256" key="6">
    <source>
        <dbReference type="ARBA" id="ARBA00008480"/>
    </source>
</evidence>
<comment type="function">
    <text evidence="14">Bifunctional enzyme that catalyzes the formation of 4-diphosphocytidyl-2-C-methyl-D-erythritol from CTP and 2-C-methyl-D-erythritol 4-phosphate (MEP) (IspD), and catalyzes the conversion of 4-diphosphocytidyl-2-C-methyl-D-erythritol 2-phosphate (CDP-ME2P) to 2-C-methyl-D-erythritol 2,4-cyclodiphosphate (ME-CPP) with a corresponding release of cytidine 5-monophosphate (CMP) (IspF).</text>
</comment>
<organism evidence="16 17">
    <name type="scientific">Pacificitalea manganoxidans</name>
    <dbReference type="NCBI Taxonomy" id="1411902"/>
    <lineage>
        <taxon>Bacteria</taxon>
        <taxon>Pseudomonadati</taxon>
        <taxon>Pseudomonadota</taxon>
        <taxon>Alphaproteobacteria</taxon>
        <taxon>Rhodobacterales</taxon>
        <taxon>Paracoccaceae</taxon>
        <taxon>Pacificitalea</taxon>
    </lineage>
</organism>
<dbReference type="Gene3D" id="3.90.550.10">
    <property type="entry name" value="Spore Coat Polysaccharide Biosynthesis Protein SpsA, Chain A"/>
    <property type="match status" value="1"/>
</dbReference>
<reference evidence="16 17" key="1">
    <citation type="submission" date="2017-05" db="EMBL/GenBank/DDBJ databases">
        <title>Comparative genomic and metabolic analysis of manganese-oxidizing mechanisms in Celeribater manganoxidans DY25T: its adaption to the environment of polymetallic nodule.</title>
        <authorList>
            <person name="Wang X."/>
        </authorList>
    </citation>
    <scope>NUCLEOTIDE SEQUENCE [LARGE SCALE GENOMIC DNA]</scope>
    <source>
        <strain evidence="16 17">DY25</strain>
    </source>
</reference>
<dbReference type="GO" id="GO:0050518">
    <property type="term" value="F:2-C-methyl-D-erythritol 4-phosphate cytidylyltransferase activity"/>
    <property type="evidence" value="ECO:0007669"/>
    <property type="project" value="UniProtKB-UniRule"/>
</dbReference>
<evidence type="ECO:0000313" key="17">
    <source>
        <dbReference type="Proteomes" id="UP000219050"/>
    </source>
</evidence>
<dbReference type="GO" id="GO:0019288">
    <property type="term" value="P:isopentenyl diphosphate biosynthetic process, methylerythritol 4-phosphate pathway"/>
    <property type="evidence" value="ECO:0007669"/>
    <property type="project" value="UniProtKB-UniRule"/>
</dbReference>
<keyword evidence="9 14" id="KW-0548">Nucleotidyltransferase</keyword>
<keyword evidence="12 14" id="KW-0456">Lyase</keyword>
<comment type="caution">
    <text evidence="14">Lacks conserved residue(s) required for the propagation of feature annotation.</text>
</comment>
<dbReference type="FunFam" id="3.90.550.10:FF:000003">
    <property type="entry name" value="2-C-methyl-D-erythritol 4-phosphate cytidylyltransferase"/>
    <property type="match status" value="1"/>
</dbReference>
<evidence type="ECO:0000256" key="5">
    <source>
        <dbReference type="ARBA" id="ARBA00004787"/>
    </source>
</evidence>
<dbReference type="HAMAP" id="MF_01520">
    <property type="entry name" value="IspDF"/>
    <property type="match status" value="1"/>
</dbReference>
<dbReference type="GO" id="GO:0046872">
    <property type="term" value="F:metal ion binding"/>
    <property type="evidence" value="ECO:0007669"/>
    <property type="project" value="UniProtKB-KW"/>
</dbReference>
<dbReference type="CDD" id="cd02516">
    <property type="entry name" value="CDP-ME_synthetase"/>
    <property type="match status" value="1"/>
</dbReference>
<comment type="similarity">
    <text evidence="7">Belongs to the IspD/TarI cytidylyltransferase family. IspD subfamily.</text>
</comment>
<feature type="site" description="Transition state stabilizer" evidence="14">
    <location>
        <position position="49"/>
    </location>
</feature>
<comment type="similarity">
    <text evidence="14">In the C-terminal section; belongs to the IspF family.</text>
</comment>
<feature type="binding site" evidence="14">
    <location>
        <position position="277"/>
    </location>
    <ligand>
        <name>a divalent metal cation</name>
        <dbReference type="ChEBI" id="CHEBI:60240"/>
    </ligand>
</feature>
<evidence type="ECO:0000256" key="3">
    <source>
        <dbReference type="ARBA" id="ARBA00001968"/>
    </source>
</evidence>
<dbReference type="InterPro" id="IPR003526">
    <property type="entry name" value="MECDP_synthase"/>
</dbReference>
<dbReference type="InterPro" id="IPR036571">
    <property type="entry name" value="MECDP_synthase_sf"/>
</dbReference>
<evidence type="ECO:0000256" key="10">
    <source>
        <dbReference type="ARBA" id="ARBA00022723"/>
    </source>
</evidence>
<keyword evidence="13 14" id="KW-0511">Multifunctional enzyme</keyword>
<keyword evidence="8 14" id="KW-0808">Transferase</keyword>
<dbReference type="NCBIfam" id="TIGR00151">
    <property type="entry name" value="ispF"/>
    <property type="match status" value="1"/>
</dbReference>
<dbReference type="InterPro" id="IPR020555">
    <property type="entry name" value="MECDP_synthase_CS"/>
</dbReference>
<evidence type="ECO:0000256" key="14">
    <source>
        <dbReference type="HAMAP-Rule" id="MF_01520"/>
    </source>
</evidence>
<feature type="region of interest" description="2-C-methyl-D-erythritol 4-phosphate cytidylyltransferase" evidence="14">
    <location>
        <begin position="1"/>
        <end position="270"/>
    </location>
</feature>
<dbReference type="Pfam" id="PF02542">
    <property type="entry name" value="YgbB"/>
    <property type="match status" value="1"/>
</dbReference>
<feature type="site" description="Positions MEP for the nucleophilic attack" evidence="14">
    <location>
        <position position="184"/>
    </location>
</feature>
<feature type="region of interest" description="2-C-methyl-D-erythritol 2,4-cyclodiphosphate synthase" evidence="14">
    <location>
        <begin position="271"/>
        <end position="447"/>
    </location>
</feature>
<feature type="site" description="Transition state stabilizer" evidence="14">
    <location>
        <position position="407"/>
    </location>
</feature>
<dbReference type="InterPro" id="IPR018294">
    <property type="entry name" value="ISPD_synthase_CS"/>
</dbReference>
<comment type="similarity">
    <text evidence="6">Belongs to the IspF family.</text>
</comment>
<dbReference type="GO" id="GO:0016114">
    <property type="term" value="P:terpenoid biosynthetic process"/>
    <property type="evidence" value="ECO:0007669"/>
    <property type="project" value="InterPro"/>
</dbReference>
<dbReference type="GO" id="GO:0008685">
    <property type="term" value="F:2-C-methyl-D-erythritol 2,4-cyclodiphosphate synthase activity"/>
    <property type="evidence" value="ECO:0007669"/>
    <property type="project" value="UniProtKB-UniRule"/>
</dbReference>
<evidence type="ECO:0000259" key="15">
    <source>
        <dbReference type="Pfam" id="PF02542"/>
    </source>
</evidence>
<evidence type="ECO:0000256" key="7">
    <source>
        <dbReference type="ARBA" id="ARBA00009789"/>
    </source>
</evidence>
<comment type="similarity">
    <text evidence="14">In the N-terminal section; belongs to the IspD/TarI cytidylyltransferase family. IspD subfamily.</text>
</comment>
<feature type="site" description="Transition state stabilizer" evidence="14">
    <location>
        <position position="308"/>
    </location>
</feature>
<evidence type="ECO:0000256" key="9">
    <source>
        <dbReference type="ARBA" id="ARBA00022695"/>
    </source>
</evidence>
<feature type="binding site" evidence="14">
    <location>
        <position position="413"/>
    </location>
    <ligand>
        <name>4-CDP-2-C-methyl-D-erythritol 2-phosphate</name>
        <dbReference type="ChEBI" id="CHEBI:57919"/>
    </ligand>
</feature>
<evidence type="ECO:0000256" key="4">
    <source>
        <dbReference type="ARBA" id="ARBA00004709"/>
    </source>
</evidence>
<dbReference type="OrthoDB" id="9804336at2"/>
<dbReference type="SUPFAM" id="SSF69765">
    <property type="entry name" value="IpsF-like"/>
    <property type="match status" value="1"/>
</dbReference>
<protein>
    <recommendedName>
        <fullName evidence="14">Bifunctional enzyme IspD/IspF</fullName>
    </recommendedName>
    <domain>
        <recommendedName>
            <fullName evidence="14">2-C-methyl-D-erythritol 4-phosphate cytidylyltransferase</fullName>
            <ecNumber evidence="14">2.7.7.60</ecNumber>
        </recommendedName>
        <alternativeName>
            <fullName evidence="14">4-diphosphocytidyl-2C-methyl-D-erythritol synthase</fullName>
        </alternativeName>
        <alternativeName>
            <fullName evidence="14">MEP cytidylyltransferase</fullName>
            <shortName evidence="14">MCT</shortName>
        </alternativeName>
    </domain>
    <domain>
        <recommendedName>
            <fullName evidence="14">2-C-methyl-D-erythritol 2,4-cyclodiphosphate synthase</fullName>
            <shortName evidence="14">MECDP-synthase</shortName>
            <shortName evidence="14">MECPP-synthase</shortName>
            <shortName evidence="14">MECPS</shortName>
            <ecNumber evidence="14">4.6.1.12</ecNumber>
        </recommendedName>
    </domain>
</protein>
<dbReference type="PROSITE" id="PS01350">
    <property type="entry name" value="ISPF"/>
    <property type="match status" value="1"/>
</dbReference>
<evidence type="ECO:0000313" key="16">
    <source>
        <dbReference type="EMBL" id="ATI42411.1"/>
    </source>
</evidence>
<evidence type="ECO:0000256" key="1">
    <source>
        <dbReference type="ARBA" id="ARBA00000200"/>
    </source>
</evidence>
<accession>A0A291M0B8</accession>
<evidence type="ECO:0000256" key="11">
    <source>
        <dbReference type="ARBA" id="ARBA00023229"/>
    </source>
</evidence>
<dbReference type="InterPro" id="IPR001228">
    <property type="entry name" value="IspD"/>
</dbReference>
<feature type="binding site" evidence="14">
    <location>
        <position position="279"/>
    </location>
    <ligand>
        <name>a divalent metal cation</name>
        <dbReference type="ChEBI" id="CHEBI:60240"/>
    </ligand>
</feature>
<dbReference type="RefSeq" id="WP_097373559.1">
    <property type="nucleotide sequence ID" value="NZ_CP021404.1"/>
</dbReference>
<gene>
    <name evidence="14" type="primary">ispDF</name>
    <name evidence="16" type="ORF">CBW24_10595</name>
</gene>
<feature type="binding site" evidence="14">
    <location>
        <begin position="308"/>
        <end position="309"/>
    </location>
    <ligand>
        <name>4-CDP-2-C-methyl-D-erythritol 2-phosphate</name>
        <dbReference type="ChEBI" id="CHEBI:57919"/>
    </ligand>
</feature>
<comment type="pathway">
    <text evidence="4 14">Isoprenoid biosynthesis; isopentenyl diphosphate biosynthesis via DXP pathway; isopentenyl diphosphate from 1-deoxy-D-xylulose 5-phosphate: step 4/6.</text>
</comment>
<feature type="site" description="Transition state stabilizer" evidence="14">
    <location>
        <position position="56"/>
    </location>
</feature>
<dbReference type="CDD" id="cd00554">
    <property type="entry name" value="MECDP_synthase"/>
    <property type="match status" value="1"/>
</dbReference>
<feature type="binding site" evidence="14">
    <location>
        <position position="316"/>
    </location>
    <ligand>
        <name>a divalent metal cation</name>
        <dbReference type="ChEBI" id="CHEBI:60240"/>
    </ligand>
</feature>
<comment type="catalytic activity">
    <reaction evidence="2 14">
        <text>2-C-methyl-D-erythritol 4-phosphate + CTP + H(+) = 4-CDP-2-C-methyl-D-erythritol + diphosphate</text>
        <dbReference type="Rhea" id="RHEA:13429"/>
        <dbReference type="ChEBI" id="CHEBI:15378"/>
        <dbReference type="ChEBI" id="CHEBI:33019"/>
        <dbReference type="ChEBI" id="CHEBI:37563"/>
        <dbReference type="ChEBI" id="CHEBI:57823"/>
        <dbReference type="ChEBI" id="CHEBI:58262"/>
        <dbReference type="EC" id="2.7.7.60"/>
    </reaction>
</comment>
<evidence type="ECO:0000256" key="8">
    <source>
        <dbReference type="ARBA" id="ARBA00022679"/>
    </source>
</evidence>
<proteinExistence type="inferred from homology"/>
<dbReference type="EC" id="4.6.1.12" evidence="14"/>
<keyword evidence="17" id="KW-1185">Reference proteome</keyword>
<name>A0A291M0B8_9RHOB</name>
<evidence type="ECO:0000256" key="13">
    <source>
        <dbReference type="ARBA" id="ARBA00023268"/>
    </source>
</evidence>
<feature type="binding site" evidence="14">
    <location>
        <begin position="330"/>
        <end position="332"/>
    </location>
    <ligand>
        <name>4-CDP-2-C-methyl-D-erythritol 2-phosphate</name>
        <dbReference type="ChEBI" id="CHEBI:57919"/>
    </ligand>
</feature>
<feature type="binding site" evidence="14">
    <location>
        <begin position="277"/>
        <end position="279"/>
    </location>
    <ligand>
        <name>4-CDP-2-C-methyl-D-erythritol 2-phosphate</name>
        <dbReference type="ChEBI" id="CHEBI:57919"/>
    </ligand>
</feature>
<dbReference type="InterPro" id="IPR029044">
    <property type="entry name" value="Nucleotide-diphossugar_trans"/>
</dbReference>
<keyword evidence="10 14" id="KW-0479">Metal-binding</keyword>
<dbReference type="InterPro" id="IPR034683">
    <property type="entry name" value="IspD/TarI"/>
</dbReference>
<dbReference type="UniPathway" id="UPA00056">
    <property type="reaction ID" value="UER00093"/>
</dbReference>
<sequence length="447" mass="45540">MTSAPASPQSPAAAPAATSADAAPGCLAGGDSSAPVFAAILVAAGKGTRMGGTLPKQFQQLGPRAVLAHSYDALACHPRIANVVCVVHPDDRARAAALLPPGTVLVAGGADRVASVRAGLAALPDAATHVLIHDAARPLLPRAVTDRVIAALAAGAEGAAPALAVIDALWQEDTGGTVARAVPRDGLWRAQTPQGFALPALRAAHARPLPADAADDVAIARAAGLRVDIVAGAEDNFKLTHPGDLDRAARILRARAMQDDAAAERPHMDIRTGNGYDVHRFGADALGRNDRVTLCGVEIPHDRGLQGHSDADVGMHALTDAIYGALAEGDIGRHFPPSDPQWKGAASEVFLAHAIDLARARGFGMANCDVTLICEYPKIGPHAEAMRAALARITGTEVARISVKATTSERLGFTGRGEGIAAIATVALISPAPTAASTPSTPDTGAA</sequence>
<dbReference type="EMBL" id="CP021404">
    <property type="protein sequence ID" value="ATI42411.1"/>
    <property type="molecule type" value="Genomic_DNA"/>
</dbReference>
<comment type="cofactor">
    <cofactor evidence="3 14">
        <name>a divalent metal cation</name>
        <dbReference type="ChEBI" id="CHEBI:60240"/>
    </cofactor>
</comment>
<feature type="domain" description="2-C-methyl-D-erythritol 2,4-cyclodiphosphate synthase" evidence="15">
    <location>
        <begin position="270"/>
        <end position="428"/>
    </location>
</feature>
<dbReference type="NCBIfam" id="TIGR00453">
    <property type="entry name" value="ispD"/>
    <property type="match status" value="1"/>
</dbReference>
<dbReference type="KEGG" id="cmag:CBW24_10595"/>
<keyword evidence="11 14" id="KW-0414">Isoprene biosynthesis</keyword>
<dbReference type="PANTHER" id="PTHR43181">
    <property type="entry name" value="2-C-METHYL-D-ERYTHRITOL 2,4-CYCLODIPHOSPHATE SYNTHASE, CHLOROPLASTIC"/>
    <property type="match status" value="1"/>
</dbReference>
<dbReference type="EC" id="2.7.7.60" evidence="14"/>
<dbReference type="Pfam" id="PF01128">
    <property type="entry name" value="IspD"/>
    <property type="match status" value="1"/>
</dbReference>
<dbReference type="PROSITE" id="PS01295">
    <property type="entry name" value="ISPD"/>
    <property type="match status" value="1"/>
</dbReference>